<keyword evidence="1" id="KW-0433">Leucine-rich repeat</keyword>
<dbReference type="SUPFAM" id="SSF52540">
    <property type="entry name" value="P-loop containing nucleoside triphosphate hydrolases"/>
    <property type="match status" value="1"/>
</dbReference>
<dbReference type="SMART" id="SM00255">
    <property type="entry name" value="TIR"/>
    <property type="match status" value="1"/>
</dbReference>
<dbReference type="Pfam" id="PF00931">
    <property type="entry name" value="NB-ARC"/>
    <property type="match status" value="1"/>
</dbReference>
<organism evidence="4 5">
    <name type="scientific">Ceratodon purpureus</name>
    <name type="common">Fire moss</name>
    <name type="synonym">Dicranum purpureum</name>
    <dbReference type="NCBI Taxonomy" id="3225"/>
    <lineage>
        <taxon>Eukaryota</taxon>
        <taxon>Viridiplantae</taxon>
        <taxon>Streptophyta</taxon>
        <taxon>Embryophyta</taxon>
        <taxon>Bryophyta</taxon>
        <taxon>Bryophytina</taxon>
        <taxon>Bryopsida</taxon>
        <taxon>Dicranidae</taxon>
        <taxon>Pseudoditrichales</taxon>
        <taxon>Ditrichaceae</taxon>
        <taxon>Ceratodon</taxon>
    </lineage>
</organism>
<dbReference type="Pfam" id="PF23598">
    <property type="entry name" value="LRR_14"/>
    <property type="match status" value="1"/>
</dbReference>
<dbReference type="PANTHER" id="PTHR11017:SF385">
    <property type="entry name" value="DISEASE RESISTANCE PROTEIN (TIR-NBS-LRR CLASS)-RELATED"/>
    <property type="match status" value="1"/>
</dbReference>
<accession>A0A8T0IQA6</accession>
<keyword evidence="5" id="KW-1185">Reference proteome</keyword>
<evidence type="ECO:0000313" key="5">
    <source>
        <dbReference type="Proteomes" id="UP000822688"/>
    </source>
</evidence>
<evidence type="ECO:0000259" key="3">
    <source>
        <dbReference type="PROSITE" id="PS50104"/>
    </source>
</evidence>
<dbReference type="InterPro" id="IPR002182">
    <property type="entry name" value="NB-ARC"/>
</dbReference>
<dbReference type="GO" id="GO:0043531">
    <property type="term" value="F:ADP binding"/>
    <property type="evidence" value="ECO:0007669"/>
    <property type="project" value="InterPro"/>
</dbReference>
<dbReference type="InterPro" id="IPR044974">
    <property type="entry name" value="Disease_R_plants"/>
</dbReference>
<dbReference type="InterPro" id="IPR003591">
    <property type="entry name" value="Leu-rich_rpt_typical-subtyp"/>
</dbReference>
<proteinExistence type="predicted"/>
<comment type="caution">
    <text evidence="4">The sequence shown here is derived from an EMBL/GenBank/DDBJ whole genome shotgun (WGS) entry which is preliminary data.</text>
</comment>
<gene>
    <name evidence="4" type="ORF">KC19_2G049100</name>
</gene>
<dbReference type="Gene3D" id="3.80.10.10">
    <property type="entry name" value="Ribonuclease Inhibitor"/>
    <property type="match status" value="1"/>
</dbReference>
<dbReference type="InterPro" id="IPR055414">
    <property type="entry name" value="LRR_R13L4/SHOC2-like"/>
</dbReference>
<dbReference type="InterPro" id="IPR000157">
    <property type="entry name" value="TIR_dom"/>
</dbReference>
<dbReference type="SUPFAM" id="SSF52200">
    <property type="entry name" value="Toll/Interleukin receptor TIR domain"/>
    <property type="match status" value="1"/>
</dbReference>
<keyword evidence="2" id="KW-0677">Repeat</keyword>
<evidence type="ECO:0000256" key="2">
    <source>
        <dbReference type="ARBA" id="ARBA00022737"/>
    </source>
</evidence>
<dbReference type="Pfam" id="PF01582">
    <property type="entry name" value="TIR"/>
    <property type="match status" value="1"/>
</dbReference>
<dbReference type="AlphaFoldDB" id="A0A8T0IQA6"/>
<dbReference type="EMBL" id="CM026422">
    <property type="protein sequence ID" value="KAG0585914.1"/>
    <property type="molecule type" value="Genomic_DNA"/>
</dbReference>
<dbReference type="InterPro" id="IPR042197">
    <property type="entry name" value="Apaf_helical"/>
</dbReference>
<feature type="domain" description="TIR" evidence="3">
    <location>
        <begin position="20"/>
        <end position="181"/>
    </location>
</feature>
<dbReference type="PRINTS" id="PR00364">
    <property type="entry name" value="DISEASERSIST"/>
</dbReference>
<dbReference type="GO" id="GO:0007165">
    <property type="term" value="P:signal transduction"/>
    <property type="evidence" value="ECO:0007669"/>
    <property type="project" value="InterPro"/>
</dbReference>
<evidence type="ECO:0000256" key="1">
    <source>
        <dbReference type="ARBA" id="ARBA00022614"/>
    </source>
</evidence>
<dbReference type="Gene3D" id="3.40.50.300">
    <property type="entry name" value="P-loop containing nucleotide triphosphate hydrolases"/>
    <property type="match status" value="1"/>
</dbReference>
<dbReference type="InterPro" id="IPR027417">
    <property type="entry name" value="P-loop_NTPase"/>
</dbReference>
<dbReference type="Gene3D" id="1.10.8.430">
    <property type="entry name" value="Helical domain of apoptotic protease-activating factors"/>
    <property type="match status" value="1"/>
</dbReference>
<dbReference type="PROSITE" id="PS50104">
    <property type="entry name" value="TIR"/>
    <property type="match status" value="1"/>
</dbReference>
<dbReference type="Gene3D" id="3.40.50.10140">
    <property type="entry name" value="Toll/interleukin-1 receptor homology (TIR) domain"/>
    <property type="match status" value="1"/>
</dbReference>
<dbReference type="Pfam" id="PF23282">
    <property type="entry name" value="WHD_ROQ1"/>
    <property type="match status" value="1"/>
</dbReference>
<dbReference type="Pfam" id="PF00560">
    <property type="entry name" value="LRR_1"/>
    <property type="match status" value="1"/>
</dbReference>
<protein>
    <recommendedName>
        <fullName evidence="3">TIR domain-containing protein</fullName>
    </recommendedName>
</protein>
<dbReference type="GO" id="GO:0006952">
    <property type="term" value="P:defense response"/>
    <property type="evidence" value="ECO:0007669"/>
    <property type="project" value="UniProtKB-KW"/>
</dbReference>
<dbReference type="SMART" id="SM00369">
    <property type="entry name" value="LRR_TYP"/>
    <property type="match status" value="5"/>
</dbReference>
<dbReference type="InterPro" id="IPR058192">
    <property type="entry name" value="WHD_ROQ1-like"/>
</dbReference>
<dbReference type="InterPro" id="IPR035897">
    <property type="entry name" value="Toll_tir_struct_dom_sf"/>
</dbReference>
<dbReference type="InterPro" id="IPR032675">
    <property type="entry name" value="LRR_dom_sf"/>
</dbReference>
<dbReference type="SUPFAM" id="SSF52058">
    <property type="entry name" value="L domain-like"/>
    <property type="match status" value="1"/>
</dbReference>
<dbReference type="PANTHER" id="PTHR11017">
    <property type="entry name" value="LEUCINE-RICH REPEAT-CONTAINING PROTEIN"/>
    <property type="match status" value="1"/>
</dbReference>
<reference evidence="4" key="1">
    <citation type="submission" date="2020-06" db="EMBL/GenBank/DDBJ databases">
        <title>WGS assembly of Ceratodon purpureus strain R40.</title>
        <authorList>
            <person name="Carey S.B."/>
            <person name="Jenkins J."/>
            <person name="Shu S."/>
            <person name="Lovell J.T."/>
            <person name="Sreedasyam A."/>
            <person name="Maumus F."/>
            <person name="Tiley G.P."/>
            <person name="Fernandez-Pozo N."/>
            <person name="Barry K."/>
            <person name="Chen C."/>
            <person name="Wang M."/>
            <person name="Lipzen A."/>
            <person name="Daum C."/>
            <person name="Saski C.A."/>
            <person name="Payton A.C."/>
            <person name="Mcbreen J.C."/>
            <person name="Conrad R.E."/>
            <person name="Kollar L.M."/>
            <person name="Olsson S."/>
            <person name="Huttunen S."/>
            <person name="Landis J.B."/>
            <person name="Wickett N.J."/>
            <person name="Johnson M.G."/>
            <person name="Rensing S.A."/>
            <person name="Grimwood J."/>
            <person name="Schmutz J."/>
            <person name="Mcdaniel S.F."/>
        </authorList>
    </citation>
    <scope>NUCLEOTIDE SEQUENCE</scope>
    <source>
        <strain evidence="4">R40</strain>
    </source>
</reference>
<dbReference type="Proteomes" id="UP000822688">
    <property type="component" value="Chromosome 2"/>
</dbReference>
<dbReference type="InterPro" id="IPR001611">
    <property type="entry name" value="Leu-rich_rpt"/>
</dbReference>
<name>A0A8T0IQA6_CERPU</name>
<sequence>MESDVRPAKRLRTTEDHEFGNYDVFISHRGPDTKTGFVGFLYEGLKGTGLRPFLDCKSIGKGQDSWTCIEHAIKTTPIAVVIFSDSFAQSEWCLKELHLMLETPGIKILPVFYKVQPCEVNFPEKGPLAAGFDKLKQRHDATLINQWREDLKRASKLNGWEHSEAKQRLEIDLVKEVVEKIFEYANKALPLNVGEHVIGVDQVACKVIQELDRNKRVLLLGLWGMGGIGKSTLARELYNSLRTRFTSSCYIEDVTDKVAEGGIVKVQNCIMKNLCNDKSKKIEDKSEGKVILEERLSKTKFLLVLDDVRDNDEMEYWISRKMLMGGNICIVTSRNRQVFETSGSFDTTHEVYVHNVQRLGSVDSEQVFASYVFGGVSKIKQRSKEFVSRISEACGGVPLVLKVCGNLLKNEEDMDIWKDVLKKLESGTIMDEEKIFKCLRISYDSLQRLHQEMFLDIACALLGQPKDWAIRVWRSHGWSAPLGVRSLVEKALVIVDENGCFSMHDHLRDMGREIAMKERACQPGFIRRLWMPESSKLVKGGKELCNSLQTLVISNNFNCDISLNSSDMKDLRIFLLSCLPPNKLLTLPENLSWFGCTESYNRGVATVSPRIRRINRLVILDLKYSTFRTLCKSIGNARHLEVLNLSRATCLTSLPDSIGDLGKMKALRLDASGIESLPESFGSLSSLESLDMSSCQKLIELPDSIGDLGKMKTLRLDLSTIESLPESFGSLSSLESLHMSWCRKLTKLPDSVGDLGKMKTLRLDNSGIESLPESFGSLSSLESLDMSSCRRLIQLPDSIGDLGKMKTLRLDLSTIESLPESFGSLSSLESLHMSWCRKLTKLPDSIGDLGKMKTLRLDNSGIESLPESFGSLSSLENLNVTWCRKLTKLPDSFGALGRLETLRLVYSGIESLPVVKKFVLK</sequence>
<evidence type="ECO:0000313" key="4">
    <source>
        <dbReference type="EMBL" id="KAG0585914.1"/>
    </source>
</evidence>
<dbReference type="GO" id="GO:0051707">
    <property type="term" value="P:response to other organism"/>
    <property type="evidence" value="ECO:0007669"/>
    <property type="project" value="UniProtKB-ARBA"/>
</dbReference>